<dbReference type="RefSeq" id="WP_155484438.1">
    <property type="nucleotide sequence ID" value="NZ_CDNF01000003.1"/>
</dbReference>
<name>A0A0C7I161_PARSO</name>
<accession>A0A0C7I161</accession>
<dbReference type="AlphaFoldDB" id="A0A0C7I161"/>
<sequence>MAQRRMFGKHKSETLITKYVELVYSLGFDIKEIRESYFNKMKGNYINPKFIES</sequence>
<organism evidence="1 2">
    <name type="scientific">Paraclostridium sordellii</name>
    <name type="common">Clostridium sordellii</name>
    <dbReference type="NCBI Taxonomy" id="1505"/>
    <lineage>
        <taxon>Bacteria</taxon>
        <taxon>Bacillati</taxon>
        <taxon>Bacillota</taxon>
        <taxon>Clostridia</taxon>
        <taxon>Peptostreptococcales</taxon>
        <taxon>Peptostreptococcaceae</taxon>
        <taxon>Paraclostridium</taxon>
    </lineage>
</organism>
<dbReference type="OrthoDB" id="1753901at2"/>
<reference evidence="2" key="1">
    <citation type="submission" date="2015-01" db="EMBL/GenBank/DDBJ databases">
        <authorList>
            <person name="Aslett M.A."/>
            <person name="De Silva N."/>
        </authorList>
    </citation>
    <scope>NUCLEOTIDE SEQUENCE [LARGE SCALE GENOMIC DNA]</scope>
    <source>
        <strain evidence="2">R28058</strain>
    </source>
</reference>
<protein>
    <submittedName>
        <fullName evidence="1">Uncharacterized protein</fullName>
    </submittedName>
</protein>
<gene>
    <name evidence="1" type="ORF">R28058_09341</name>
</gene>
<evidence type="ECO:0000313" key="1">
    <source>
        <dbReference type="EMBL" id="CEQ03201.1"/>
    </source>
</evidence>
<proteinExistence type="predicted"/>
<evidence type="ECO:0000313" key="2">
    <source>
        <dbReference type="Proteomes" id="UP000049127"/>
    </source>
</evidence>
<dbReference type="Proteomes" id="UP000049127">
    <property type="component" value="Unassembled WGS sequence"/>
</dbReference>
<dbReference type="EMBL" id="CEKZ01000003">
    <property type="protein sequence ID" value="CEQ03201.1"/>
    <property type="molecule type" value="Genomic_DNA"/>
</dbReference>